<gene>
    <name evidence="4" type="ORF">GSOID_T00018406001</name>
</gene>
<dbReference type="GO" id="GO:0005737">
    <property type="term" value="C:cytoplasm"/>
    <property type="evidence" value="ECO:0007669"/>
    <property type="project" value="TreeGrafter"/>
</dbReference>
<dbReference type="InterPro" id="IPR008936">
    <property type="entry name" value="Rho_GTPase_activation_prot"/>
</dbReference>
<dbReference type="AlphaFoldDB" id="E4Y4D6"/>
<dbReference type="PANTHER" id="PTHR14963">
    <property type="entry name" value="RHO GTPASE ACTIVATING PROTEIN 18,19-RELATED"/>
    <property type="match status" value="1"/>
</dbReference>
<dbReference type="EMBL" id="FN654277">
    <property type="protein sequence ID" value="CBY30534.1"/>
    <property type="molecule type" value="Genomic_DNA"/>
</dbReference>
<keyword evidence="1" id="KW-0343">GTPase activation</keyword>
<dbReference type="GO" id="GO:0005096">
    <property type="term" value="F:GTPase activator activity"/>
    <property type="evidence" value="ECO:0007669"/>
    <property type="project" value="UniProtKB-KW"/>
</dbReference>
<dbReference type="CDD" id="cd00159">
    <property type="entry name" value="RhoGAP"/>
    <property type="match status" value="1"/>
</dbReference>
<dbReference type="GO" id="GO:0007165">
    <property type="term" value="P:signal transduction"/>
    <property type="evidence" value="ECO:0007669"/>
    <property type="project" value="InterPro"/>
</dbReference>
<feature type="region of interest" description="Disordered" evidence="2">
    <location>
        <begin position="1"/>
        <end position="26"/>
    </location>
</feature>
<dbReference type="SUPFAM" id="SSF48350">
    <property type="entry name" value="GTPase activation domain, GAP"/>
    <property type="match status" value="1"/>
</dbReference>
<dbReference type="GO" id="GO:0051056">
    <property type="term" value="P:regulation of small GTPase mediated signal transduction"/>
    <property type="evidence" value="ECO:0007669"/>
    <property type="project" value="TreeGrafter"/>
</dbReference>
<dbReference type="SMART" id="SM00324">
    <property type="entry name" value="RhoGAP"/>
    <property type="match status" value="1"/>
</dbReference>
<dbReference type="Gene3D" id="1.10.555.10">
    <property type="entry name" value="Rho GTPase activation protein"/>
    <property type="match status" value="1"/>
</dbReference>
<reference evidence="4" key="1">
    <citation type="journal article" date="2010" name="Science">
        <title>Plasticity of animal genome architecture unmasked by rapid evolution of a pelagic tunicate.</title>
        <authorList>
            <person name="Denoeud F."/>
            <person name="Henriet S."/>
            <person name="Mungpakdee S."/>
            <person name="Aury J.M."/>
            <person name="Da Silva C."/>
            <person name="Brinkmann H."/>
            <person name="Mikhaleva J."/>
            <person name="Olsen L.C."/>
            <person name="Jubin C."/>
            <person name="Canestro C."/>
            <person name="Bouquet J.M."/>
            <person name="Danks G."/>
            <person name="Poulain J."/>
            <person name="Campsteijn C."/>
            <person name="Adamski M."/>
            <person name="Cross I."/>
            <person name="Yadetie F."/>
            <person name="Muffato M."/>
            <person name="Louis A."/>
            <person name="Butcher S."/>
            <person name="Tsagkogeorga G."/>
            <person name="Konrad A."/>
            <person name="Singh S."/>
            <person name="Jensen M.F."/>
            <person name="Cong E.H."/>
            <person name="Eikeseth-Otteraa H."/>
            <person name="Noel B."/>
            <person name="Anthouard V."/>
            <person name="Porcel B.M."/>
            <person name="Kachouri-Lafond R."/>
            <person name="Nishino A."/>
            <person name="Ugolini M."/>
            <person name="Chourrout P."/>
            <person name="Nishida H."/>
            <person name="Aasland R."/>
            <person name="Huzurbazar S."/>
            <person name="Westhof E."/>
            <person name="Delsuc F."/>
            <person name="Lehrach H."/>
            <person name="Reinhardt R."/>
            <person name="Weissenbach J."/>
            <person name="Roy S.W."/>
            <person name="Artiguenave F."/>
            <person name="Postlethwait J.H."/>
            <person name="Manak J.R."/>
            <person name="Thompson E.M."/>
            <person name="Jaillon O."/>
            <person name="Du Pasquier L."/>
            <person name="Boudinot P."/>
            <person name="Liberles D.A."/>
            <person name="Volff J.N."/>
            <person name="Philippe H."/>
            <person name="Lenhard B."/>
            <person name="Roest Crollius H."/>
            <person name="Wincker P."/>
            <person name="Chourrout D."/>
        </authorList>
    </citation>
    <scope>NUCLEOTIDE SEQUENCE [LARGE SCALE GENOMIC DNA]</scope>
</reference>
<dbReference type="Pfam" id="PF00620">
    <property type="entry name" value="RhoGAP"/>
    <property type="match status" value="1"/>
</dbReference>
<proteinExistence type="predicted"/>
<evidence type="ECO:0000256" key="1">
    <source>
        <dbReference type="ARBA" id="ARBA00022468"/>
    </source>
</evidence>
<dbReference type="Proteomes" id="UP000011014">
    <property type="component" value="Unassembled WGS sequence"/>
</dbReference>
<dbReference type="GO" id="GO:0030833">
    <property type="term" value="P:regulation of actin filament polymerization"/>
    <property type="evidence" value="ECO:0007669"/>
    <property type="project" value="TreeGrafter"/>
</dbReference>
<sequence length="538" mass="61855">MDNGKSANLEKENSDEEQDSLANLHEDKSFLRTLTRNQRYSLTRRIQAEYDRNQKRNKRSTLPSAWTESQDDPTEYFSRTHPVKQQDMVLEETHDCRHNIRFENEGERKWRKATVLPPRTGNVRFSDLGELDMGFVQTAAILNIDSILISLKERPLKIRKPAFCSEGNLFEIDQNTLINLDRHKLGAPLRHVPLLIDLLCQCADELANTPGIFRTCHSKNTMTDLKSKLVSLYQDNPAYFDHEVREILDEEAYRNPRIKGGLLKEILSCFPEPLCIRSFSPGFEAVGKLKDLNSQLELLNMLFLTLPSVNQHILRRILKLFKTISENEEMNKMSSKNIGVCLAPTLFMDKSSKPSKLSSTQIGLKMQSLSLALEIMIEYHQVITFVPKSIVNQLRQYKTDKSKLQSKGIWNLLPWKKQKDFHGDSIQKLITESSKLVVPVAAGENMSHRTVLLIIEDEKRIQYKTVPYSFDEKNSVKDMMKTVLGRHSKNSLFIEREGNLLEERNVPKSANLMAVFSENRGADFVLRTMPLNFVSDAL</sequence>
<name>E4Y4D6_OIKDI</name>
<organism evidence="4">
    <name type="scientific">Oikopleura dioica</name>
    <name type="common">Tunicate</name>
    <dbReference type="NCBI Taxonomy" id="34765"/>
    <lineage>
        <taxon>Eukaryota</taxon>
        <taxon>Metazoa</taxon>
        <taxon>Chordata</taxon>
        <taxon>Tunicata</taxon>
        <taxon>Appendicularia</taxon>
        <taxon>Copelata</taxon>
        <taxon>Oikopleuridae</taxon>
        <taxon>Oikopleura</taxon>
    </lineage>
</organism>
<feature type="region of interest" description="Disordered" evidence="2">
    <location>
        <begin position="49"/>
        <end position="77"/>
    </location>
</feature>
<dbReference type="PROSITE" id="PS50238">
    <property type="entry name" value="RHOGAP"/>
    <property type="match status" value="1"/>
</dbReference>
<accession>E4Y4D6</accession>
<evidence type="ECO:0000313" key="4">
    <source>
        <dbReference type="EMBL" id="CBY30534.1"/>
    </source>
</evidence>
<feature type="domain" description="Rho-GAP" evidence="3">
    <location>
        <begin position="178"/>
        <end position="384"/>
    </location>
</feature>
<evidence type="ECO:0000259" key="3">
    <source>
        <dbReference type="PROSITE" id="PS50238"/>
    </source>
</evidence>
<dbReference type="InterPro" id="IPR000198">
    <property type="entry name" value="RhoGAP_dom"/>
</dbReference>
<protein>
    <recommendedName>
        <fullName evidence="3">Rho-GAP domain-containing protein</fullName>
    </recommendedName>
</protein>
<evidence type="ECO:0000256" key="2">
    <source>
        <dbReference type="SAM" id="MobiDB-lite"/>
    </source>
</evidence>
<dbReference type="PANTHER" id="PTHR14963:SF1">
    <property type="entry name" value="RHO GTPASE-ACTIVATING PROTEIN CONUNDRUM"/>
    <property type="match status" value="1"/>
</dbReference>